<name>A0A8H5GVL5_9AGAR</name>
<protein>
    <recommendedName>
        <fullName evidence="2">F-box domain-containing protein</fullName>
    </recommendedName>
</protein>
<keyword evidence="4" id="KW-1185">Reference proteome</keyword>
<dbReference type="PROSITE" id="PS50181">
    <property type="entry name" value="FBOX"/>
    <property type="match status" value="1"/>
</dbReference>
<organism evidence="3 4">
    <name type="scientific">Tetrapyrgos nigripes</name>
    <dbReference type="NCBI Taxonomy" id="182062"/>
    <lineage>
        <taxon>Eukaryota</taxon>
        <taxon>Fungi</taxon>
        <taxon>Dikarya</taxon>
        <taxon>Basidiomycota</taxon>
        <taxon>Agaricomycotina</taxon>
        <taxon>Agaricomycetes</taxon>
        <taxon>Agaricomycetidae</taxon>
        <taxon>Agaricales</taxon>
        <taxon>Marasmiineae</taxon>
        <taxon>Marasmiaceae</taxon>
        <taxon>Tetrapyrgos</taxon>
    </lineage>
</organism>
<dbReference type="OrthoDB" id="3257981at2759"/>
<evidence type="ECO:0000313" key="4">
    <source>
        <dbReference type="Proteomes" id="UP000559256"/>
    </source>
</evidence>
<dbReference type="Proteomes" id="UP000559256">
    <property type="component" value="Unassembled WGS sequence"/>
</dbReference>
<accession>A0A8H5GVL5</accession>
<dbReference type="SUPFAM" id="SSF52047">
    <property type="entry name" value="RNI-like"/>
    <property type="match status" value="1"/>
</dbReference>
<feature type="domain" description="F-box" evidence="2">
    <location>
        <begin position="46"/>
        <end position="91"/>
    </location>
</feature>
<dbReference type="EMBL" id="JAACJM010000006">
    <property type="protein sequence ID" value="KAF5372121.1"/>
    <property type="molecule type" value="Genomic_DNA"/>
</dbReference>
<dbReference type="AlphaFoldDB" id="A0A8H5GVL5"/>
<sequence>MTWTLDRHASSSLSRSVKAYPPNPLRPLSFDKANQGKPYNSNKDSSFPIFRLPIELFQYITPYITSQDLETLSLIDRDCHQLARSVQFTNVVMSYSDASLGLLDMLLGEMTPAFASVDSKLSKTVDMDTSTAIDSASAYALGPCIRHVTIDLGPPVIDDSRLARFPNIVLFGAGSSALGLTAEDVYLNALALVLTHALPNLQSISWESRTRLSSRMMEAIMDSPAREVNLTRAVVGSQVLDAFRPHLPSRQDGRMEEEGRKWDLETLKIDVEWVDDRYEDGHGGGTRRGSRDADEDEVTECDVVQEMLSSVAPTLRSFSWKGRDGRNTSGHGYQFRFTGSQALNFPSLRVLSLHNLFMTDSSILEMLLSPRTNICSLTLDCSDYVTARFLETRGYVSSLESFHYKSHPNSTEEGFQDQIVSFLIENPQISSFTSSPRLSSTFIETQLLPVLSSYLIPSRVLTTLHLTFLFDTIPPSSLEAISALQSLQHLWLTAGHQRGWCHDWEIDHSLLLDVLGPLQHLRTLAFTRDSYRVRGGGHRLLDASGSGVSMYYVNKVLPSALDFYTFLKDDEVLLWKGVEDDITRTMASTRSSIYEQAVMADHARMIQRRLMNAAWERWHRGQMVLVVKEYAMRFLGLEWCFVGQLPFRVGWEVPETLYEERKGDSSAALDWGLEKNLGGSGTNAQDAGVTRITIESAFRCDDASLLKGRWERCCGLL</sequence>
<evidence type="ECO:0000313" key="3">
    <source>
        <dbReference type="EMBL" id="KAF5372121.1"/>
    </source>
</evidence>
<dbReference type="InterPro" id="IPR032675">
    <property type="entry name" value="LRR_dom_sf"/>
</dbReference>
<gene>
    <name evidence="3" type="ORF">D9758_005014</name>
</gene>
<evidence type="ECO:0000259" key="2">
    <source>
        <dbReference type="PROSITE" id="PS50181"/>
    </source>
</evidence>
<reference evidence="3 4" key="1">
    <citation type="journal article" date="2020" name="ISME J.">
        <title>Uncovering the hidden diversity of litter-decomposition mechanisms in mushroom-forming fungi.</title>
        <authorList>
            <person name="Floudas D."/>
            <person name="Bentzer J."/>
            <person name="Ahren D."/>
            <person name="Johansson T."/>
            <person name="Persson P."/>
            <person name="Tunlid A."/>
        </authorList>
    </citation>
    <scope>NUCLEOTIDE SEQUENCE [LARGE SCALE GENOMIC DNA]</scope>
    <source>
        <strain evidence="3 4">CBS 291.85</strain>
    </source>
</reference>
<feature type="region of interest" description="Disordered" evidence="1">
    <location>
        <begin position="1"/>
        <end position="20"/>
    </location>
</feature>
<dbReference type="Gene3D" id="3.80.10.10">
    <property type="entry name" value="Ribonuclease Inhibitor"/>
    <property type="match status" value="1"/>
</dbReference>
<dbReference type="InterPro" id="IPR001810">
    <property type="entry name" value="F-box_dom"/>
</dbReference>
<proteinExistence type="predicted"/>
<comment type="caution">
    <text evidence="3">The sequence shown here is derived from an EMBL/GenBank/DDBJ whole genome shotgun (WGS) entry which is preliminary data.</text>
</comment>
<evidence type="ECO:0000256" key="1">
    <source>
        <dbReference type="SAM" id="MobiDB-lite"/>
    </source>
</evidence>